<comment type="caution">
    <text evidence="1">The sequence shown here is derived from an EMBL/GenBank/DDBJ whole genome shotgun (WGS) entry which is preliminary data.</text>
</comment>
<dbReference type="EMBL" id="MFUE01000003">
    <property type="protein sequence ID" value="OGI78055.1"/>
    <property type="molecule type" value="Genomic_DNA"/>
</dbReference>
<dbReference type="InterPro" id="IPR036412">
    <property type="entry name" value="HAD-like_sf"/>
</dbReference>
<dbReference type="AlphaFoldDB" id="A0A1F6W8N5"/>
<name>A0A1F6W8N5_9BACT</name>
<dbReference type="InterPro" id="IPR041492">
    <property type="entry name" value="HAD_2"/>
</dbReference>
<dbReference type="GO" id="GO:0006281">
    <property type="term" value="P:DNA repair"/>
    <property type="evidence" value="ECO:0007669"/>
    <property type="project" value="TreeGrafter"/>
</dbReference>
<evidence type="ECO:0000313" key="2">
    <source>
        <dbReference type="Proteomes" id="UP000177777"/>
    </source>
</evidence>
<evidence type="ECO:0008006" key="3">
    <source>
        <dbReference type="Google" id="ProtNLM"/>
    </source>
</evidence>
<dbReference type="InterPro" id="IPR050155">
    <property type="entry name" value="HAD-like_hydrolase_sf"/>
</dbReference>
<dbReference type="GO" id="GO:0008967">
    <property type="term" value="F:phosphoglycolate phosphatase activity"/>
    <property type="evidence" value="ECO:0007669"/>
    <property type="project" value="TreeGrafter"/>
</dbReference>
<evidence type="ECO:0000313" key="1">
    <source>
        <dbReference type="EMBL" id="OGI78055.1"/>
    </source>
</evidence>
<dbReference type="Gene3D" id="1.10.150.240">
    <property type="entry name" value="Putative phosphatase, domain 2"/>
    <property type="match status" value="1"/>
</dbReference>
<sequence length="201" mass="22677">MKIKKLVLFDFDGVLVDTLIMSYEISKEVDNDLSMPAFKSLFDGNIFHSLNNHPTIKQHPDFFGRYAEKLREFTIPQSLKDLVRKLREEYQLAIVSAIPTHLINEILNRENALFFADVLGGDIHTSKVYKIKILLEKYAIASQNAVYTTDTVGDVLEARECGVKAVAVAWGFQEEATLQKATPAKIVHTPEALLEAVKEIL</sequence>
<protein>
    <recommendedName>
        <fullName evidence="3">Phosphoglycolate phosphatase</fullName>
    </recommendedName>
</protein>
<proteinExistence type="predicted"/>
<dbReference type="PANTHER" id="PTHR43434">
    <property type="entry name" value="PHOSPHOGLYCOLATE PHOSPHATASE"/>
    <property type="match status" value="1"/>
</dbReference>
<dbReference type="Gene3D" id="3.40.50.1000">
    <property type="entry name" value="HAD superfamily/HAD-like"/>
    <property type="match status" value="1"/>
</dbReference>
<dbReference type="SUPFAM" id="SSF56784">
    <property type="entry name" value="HAD-like"/>
    <property type="match status" value="1"/>
</dbReference>
<gene>
    <name evidence="1" type="ORF">A3D42_03275</name>
</gene>
<accession>A0A1F6W8N5</accession>
<dbReference type="GO" id="GO:0005829">
    <property type="term" value="C:cytosol"/>
    <property type="evidence" value="ECO:0007669"/>
    <property type="project" value="TreeGrafter"/>
</dbReference>
<dbReference type="InterPro" id="IPR023214">
    <property type="entry name" value="HAD_sf"/>
</dbReference>
<dbReference type="PANTHER" id="PTHR43434:SF13">
    <property type="entry name" value="PHOSPHOGLYCOLATE PHOSPHATASE"/>
    <property type="match status" value="1"/>
</dbReference>
<dbReference type="STRING" id="1801754.A3D42_03275"/>
<organism evidence="1 2">
    <name type="scientific">Candidatus Nomurabacteria bacterium RIFCSPHIGHO2_02_FULL_41_18</name>
    <dbReference type="NCBI Taxonomy" id="1801754"/>
    <lineage>
        <taxon>Bacteria</taxon>
        <taxon>Candidatus Nomuraibacteriota</taxon>
    </lineage>
</organism>
<dbReference type="InterPro" id="IPR023198">
    <property type="entry name" value="PGP-like_dom2"/>
</dbReference>
<dbReference type="Pfam" id="PF13419">
    <property type="entry name" value="HAD_2"/>
    <property type="match status" value="1"/>
</dbReference>
<dbReference type="Proteomes" id="UP000177777">
    <property type="component" value="Unassembled WGS sequence"/>
</dbReference>
<reference evidence="1 2" key="1">
    <citation type="journal article" date="2016" name="Nat. Commun.">
        <title>Thousands of microbial genomes shed light on interconnected biogeochemical processes in an aquifer system.</title>
        <authorList>
            <person name="Anantharaman K."/>
            <person name="Brown C.T."/>
            <person name="Hug L.A."/>
            <person name="Sharon I."/>
            <person name="Castelle C.J."/>
            <person name="Probst A.J."/>
            <person name="Thomas B.C."/>
            <person name="Singh A."/>
            <person name="Wilkins M.J."/>
            <person name="Karaoz U."/>
            <person name="Brodie E.L."/>
            <person name="Williams K.H."/>
            <person name="Hubbard S.S."/>
            <person name="Banfield J.F."/>
        </authorList>
    </citation>
    <scope>NUCLEOTIDE SEQUENCE [LARGE SCALE GENOMIC DNA]</scope>
</reference>